<feature type="modified residue" description="N6-(pyridoxal phosphate)lysine" evidence="3">
    <location>
        <position position="207"/>
    </location>
</feature>
<dbReference type="GO" id="GO:0030170">
    <property type="term" value="F:pyridoxal phosphate binding"/>
    <property type="evidence" value="ECO:0007669"/>
    <property type="project" value="InterPro"/>
</dbReference>
<dbReference type="GO" id="GO:0019346">
    <property type="term" value="P:transsulfuration"/>
    <property type="evidence" value="ECO:0007669"/>
    <property type="project" value="InterPro"/>
</dbReference>
<comment type="cofactor">
    <cofactor evidence="1 4">
        <name>pyridoxal 5'-phosphate</name>
        <dbReference type="ChEBI" id="CHEBI:597326"/>
    </cofactor>
</comment>
<dbReference type="FunFam" id="3.40.640.10:FF:000046">
    <property type="entry name" value="Cystathionine gamma-lyase"/>
    <property type="match status" value="1"/>
</dbReference>
<evidence type="ECO:0000256" key="4">
    <source>
        <dbReference type="RuleBase" id="RU362118"/>
    </source>
</evidence>
<dbReference type="AlphaFoldDB" id="A0A1G2LMA2"/>
<comment type="similarity">
    <text evidence="4">Belongs to the trans-sulfuration enzymes family.</text>
</comment>
<evidence type="ECO:0000256" key="1">
    <source>
        <dbReference type="ARBA" id="ARBA00001933"/>
    </source>
</evidence>
<dbReference type="InterPro" id="IPR015424">
    <property type="entry name" value="PyrdxlP-dep_Trfase"/>
</dbReference>
<reference evidence="5 6" key="1">
    <citation type="journal article" date="2016" name="Nat. Commun.">
        <title>Thousands of microbial genomes shed light on interconnected biogeochemical processes in an aquifer system.</title>
        <authorList>
            <person name="Anantharaman K."/>
            <person name="Brown C.T."/>
            <person name="Hug L.A."/>
            <person name="Sharon I."/>
            <person name="Castelle C.J."/>
            <person name="Probst A.J."/>
            <person name="Thomas B.C."/>
            <person name="Singh A."/>
            <person name="Wilkins M.J."/>
            <person name="Karaoz U."/>
            <person name="Brodie E.L."/>
            <person name="Williams K.H."/>
            <person name="Hubbard S.S."/>
            <person name="Banfield J.F."/>
        </authorList>
    </citation>
    <scope>NUCLEOTIDE SEQUENCE [LARGE SCALE GENOMIC DNA]</scope>
</reference>
<dbReference type="Gene3D" id="3.90.1150.10">
    <property type="entry name" value="Aspartate Aminotransferase, domain 1"/>
    <property type="match status" value="1"/>
</dbReference>
<evidence type="ECO:0000313" key="6">
    <source>
        <dbReference type="Proteomes" id="UP000177171"/>
    </source>
</evidence>
<protein>
    <recommendedName>
        <fullName evidence="7">Methionine gamma-lyase</fullName>
    </recommendedName>
</protein>
<dbReference type="Gene3D" id="3.40.640.10">
    <property type="entry name" value="Type I PLP-dependent aspartate aminotransferase-like (Major domain)"/>
    <property type="match status" value="1"/>
</dbReference>
<dbReference type="Proteomes" id="UP000177171">
    <property type="component" value="Unassembled WGS sequence"/>
</dbReference>
<sequence length="393" mass="43302">MAMRFDTDAVHGKYDPGEHRGSLVPPIYQNVATLLDDCKTAELIFGGQKEGTSYIRYGHENSAILEKKLALLDGGEDALAFETGMAAIFCLFFHILGKNGHLVSQRRIYGGTSVLFSKFFPRMENSVTFVENALDIEEWKNALRKNTKAVFAEMPANPTLDVSPLEKIAEFFQKKNIPVIVDSTFVTPALFRPIEWGAEFVARSLTKYENPGGTNSGGIIVGPRKTIDILRKNEYRVLGATISPFDAWLCNLGLAGLGIRMKKQSQTALKIARFLEKSRGVKKVYYPLLPNHTGYFLAKKYFPDGAGAVVSVELEGPKENAVTFAESLKIFSLAVNLGDIRSLIIPPAATTHSGLLPEEKTLAGISDTLVRLSCGLEDPDDLKEDLEQALRKI</sequence>
<dbReference type="PANTHER" id="PTHR11808:SF80">
    <property type="entry name" value="CYSTATHIONINE GAMMA-LYASE"/>
    <property type="match status" value="1"/>
</dbReference>
<dbReference type="InterPro" id="IPR000277">
    <property type="entry name" value="Cys/Met-Metab_PyrdxlP-dep_enz"/>
</dbReference>
<evidence type="ECO:0008006" key="7">
    <source>
        <dbReference type="Google" id="ProtNLM"/>
    </source>
</evidence>
<dbReference type="InterPro" id="IPR015422">
    <property type="entry name" value="PyrdxlP-dep_Trfase_small"/>
</dbReference>
<dbReference type="CDD" id="cd00614">
    <property type="entry name" value="CGS_like"/>
    <property type="match status" value="1"/>
</dbReference>
<evidence type="ECO:0000256" key="3">
    <source>
        <dbReference type="PIRSR" id="PIRSR001434-2"/>
    </source>
</evidence>
<dbReference type="GO" id="GO:0016846">
    <property type="term" value="F:carbon-sulfur lyase activity"/>
    <property type="evidence" value="ECO:0007669"/>
    <property type="project" value="TreeGrafter"/>
</dbReference>
<dbReference type="EMBL" id="MHQY01000042">
    <property type="protein sequence ID" value="OHA12758.1"/>
    <property type="molecule type" value="Genomic_DNA"/>
</dbReference>
<dbReference type="InterPro" id="IPR015421">
    <property type="entry name" value="PyrdxlP-dep_Trfase_major"/>
</dbReference>
<proteinExistence type="inferred from homology"/>
<comment type="caution">
    <text evidence="5">The sequence shown here is derived from an EMBL/GenBank/DDBJ whole genome shotgun (WGS) entry which is preliminary data.</text>
</comment>
<dbReference type="PANTHER" id="PTHR11808">
    <property type="entry name" value="TRANS-SULFURATION ENZYME FAMILY MEMBER"/>
    <property type="match status" value="1"/>
</dbReference>
<name>A0A1G2LMA2_9BACT</name>
<dbReference type="SUPFAM" id="SSF53383">
    <property type="entry name" value="PLP-dependent transferases"/>
    <property type="match status" value="1"/>
</dbReference>
<dbReference type="GO" id="GO:0005737">
    <property type="term" value="C:cytoplasm"/>
    <property type="evidence" value="ECO:0007669"/>
    <property type="project" value="TreeGrafter"/>
</dbReference>
<keyword evidence="2 3" id="KW-0663">Pyridoxal phosphate</keyword>
<dbReference type="Pfam" id="PF01053">
    <property type="entry name" value="Cys_Met_Meta_PP"/>
    <property type="match status" value="1"/>
</dbReference>
<dbReference type="PIRSF" id="PIRSF001434">
    <property type="entry name" value="CGS"/>
    <property type="match status" value="1"/>
</dbReference>
<accession>A0A1G2LMA2</accession>
<evidence type="ECO:0000256" key="2">
    <source>
        <dbReference type="ARBA" id="ARBA00022898"/>
    </source>
</evidence>
<evidence type="ECO:0000313" key="5">
    <source>
        <dbReference type="EMBL" id="OHA12758.1"/>
    </source>
</evidence>
<organism evidence="5 6">
    <name type="scientific">Candidatus Sungbacteria bacterium RIFCSPLOWO2_12_FULL_41_11</name>
    <dbReference type="NCBI Taxonomy" id="1802286"/>
    <lineage>
        <taxon>Bacteria</taxon>
        <taxon>Candidatus Sungiibacteriota</taxon>
    </lineage>
</organism>
<gene>
    <name evidence="5" type="ORF">A3G49_00800</name>
</gene>